<reference evidence="1" key="1">
    <citation type="submission" date="2019-02" db="EMBL/GenBank/DDBJ databases">
        <authorList>
            <person name="Gruber-Vodicka R. H."/>
            <person name="Seah K. B. B."/>
        </authorList>
    </citation>
    <scope>NUCLEOTIDE SEQUENCE</scope>
    <source>
        <strain evidence="1">BECK_S127</strain>
    </source>
</reference>
<dbReference type="EMBL" id="CAADHB010000091">
    <property type="protein sequence ID" value="VFK80185.1"/>
    <property type="molecule type" value="Genomic_DNA"/>
</dbReference>
<accession>A0A451BPL8</accession>
<name>A0A451BPL8_9GAMM</name>
<dbReference type="AlphaFoldDB" id="A0A451BPL8"/>
<gene>
    <name evidence="1" type="ORF">BECKSD772D_GA0070982_10915</name>
</gene>
<protein>
    <submittedName>
        <fullName evidence="1">Uncharacterized protein</fullName>
    </submittedName>
</protein>
<proteinExistence type="predicted"/>
<organism evidence="1">
    <name type="scientific">Candidatus Kentrum sp. SD</name>
    <dbReference type="NCBI Taxonomy" id="2126332"/>
    <lineage>
        <taxon>Bacteria</taxon>
        <taxon>Pseudomonadati</taxon>
        <taxon>Pseudomonadota</taxon>
        <taxon>Gammaproteobacteria</taxon>
        <taxon>Candidatus Kentrum</taxon>
    </lineage>
</organism>
<evidence type="ECO:0000313" key="1">
    <source>
        <dbReference type="EMBL" id="VFK80185.1"/>
    </source>
</evidence>
<sequence length="128" mass="14242">MQVPLGTKAFIPSSYIRVCPGSLRTGRWLPAVLLPYASPPPACSNAETQTILKNTRHVLRHNEKRNPAVPLSLETSESRYRAVGDANATRKRIRSKSRRVGSAAYFLLFFDGTHKRASPSTHWVSPTN</sequence>